<organism evidence="2">
    <name type="scientific">Brassica cretica</name>
    <name type="common">Mustard</name>
    <dbReference type="NCBI Taxonomy" id="69181"/>
    <lineage>
        <taxon>Eukaryota</taxon>
        <taxon>Viridiplantae</taxon>
        <taxon>Streptophyta</taxon>
        <taxon>Embryophyta</taxon>
        <taxon>Tracheophyta</taxon>
        <taxon>Spermatophyta</taxon>
        <taxon>Magnoliopsida</taxon>
        <taxon>eudicotyledons</taxon>
        <taxon>Gunneridae</taxon>
        <taxon>Pentapetalae</taxon>
        <taxon>rosids</taxon>
        <taxon>malvids</taxon>
        <taxon>Brassicales</taxon>
        <taxon>Brassicaceae</taxon>
        <taxon>Brassiceae</taxon>
        <taxon>Brassica</taxon>
    </lineage>
</organism>
<comment type="caution">
    <text evidence="2">The sequence shown here is derived from an EMBL/GenBank/DDBJ whole genome shotgun (WGS) entry which is preliminary data.</text>
</comment>
<dbReference type="EMBL" id="QGKY02001250">
    <property type="protein sequence ID" value="KAF2564689.1"/>
    <property type="molecule type" value="Genomic_DNA"/>
</dbReference>
<accession>A0A8S9I4Z3</accession>
<evidence type="ECO:0000256" key="1">
    <source>
        <dbReference type="SAM" id="MobiDB-lite"/>
    </source>
</evidence>
<reference evidence="2" key="1">
    <citation type="submission" date="2019-12" db="EMBL/GenBank/DDBJ databases">
        <title>Genome sequencing and annotation of Brassica cretica.</title>
        <authorList>
            <person name="Studholme D.J."/>
            <person name="Sarris P.F."/>
        </authorList>
    </citation>
    <scope>NUCLEOTIDE SEQUENCE</scope>
    <source>
        <strain evidence="2">PFS-102/07</strain>
        <tissue evidence="2">Leaf</tissue>
    </source>
</reference>
<feature type="region of interest" description="Disordered" evidence="1">
    <location>
        <begin position="1"/>
        <end position="56"/>
    </location>
</feature>
<proteinExistence type="predicted"/>
<gene>
    <name evidence="2" type="ORF">F2Q70_00017814</name>
</gene>
<sequence>MKLPGQRGRKSNQRISSRGGCNREPQKMSIKHKTGEKNSGGKPAKMMRRKPSLPGGKSREFVGITILFLDEKVNSVIHGFTPVGRTNHYMPSLKACSIVKVDHFEVARLFDNLQVIANTNLELPGLLPHQRNNSSRYPSPH</sequence>
<protein>
    <submittedName>
        <fullName evidence="2">Uncharacterized protein</fullName>
    </submittedName>
</protein>
<evidence type="ECO:0000313" key="2">
    <source>
        <dbReference type="EMBL" id="KAF2564689.1"/>
    </source>
</evidence>
<dbReference type="AlphaFoldDB" id="A0A8S9I4Z3"/>
<name>A0A8S9I4Z3_BRACR</name>